<comment type="catalytic activity">
    <reaction evidence="5">
        <text>N,N-dimethyl-1,4-phenylenediamine + anthranilate + 2 NAD(+) = 2-(4-dimethylaminophenyl)diazenylbenzoate + 2 NADH + 2 H(+)</text>
        <dbReference type="Rhea" id="RHEA:55872"/>
        <dbReference type="ChEBI" id="CHEBI:15378"/>
        <dbReference type="ChEBI" id="CHEBI:15783"/>
        <dbReference type="ChEBI" id="CHEBI:16567"/>
        <dbReference type="ChEBI" id="CHEBI:57540"/>
        <dbReference type="ChEBI" id="CHEBI:57945"/>
        <dbReference type="ChEBI" id="CHEBI:71579"/>
        <dbReference type="EC" id="1.7.1.17"/>
    </reaction>
    <physiologicalReaction direction="right-to-left" evidence="5">
        <dbReference type="Rhea" id="RHEA:55874"/>
    </physiologicalReaction>
</comment>
<dbReference type="GO" id="GO:0010181">
    <property type="term" value="F:FMN binding"/>
    <property type="evidence" value="ECO:0007669"/>
    <property type="project" value="UniProtKB-UniRule"/>
</dbReference>
<dbReference type="Pfam" id="PF02525">
    <property type="entry name" value="Flavodoxin_2"/>
    <property type="match status" value="1"/>
</dbReference>
<dbReference type="STRING" id="1328313.DS2_10067"/>
<keyword evidence="2 6" id="KW-0288">FMN</keyword>
<dbReference type="InterPro" id="IPR003680">
    <property type="entry name" value="Flavodoxin_fold"/>
</dbReference>
<dbReference type="SUPFAM" id="SSF52218">
    <property type="entry name" value="Flavoproteins"/>
    <property type="match status" value="1"/>
</dbReference>
<comment type="caution">
    <text evidence="8">The sequence shown here is derived from an EMBL/GenBank/DDBJ whole genome shotgun (WGS) entry which is preliminary data.</text>
</comment>
<evidence type="ECO:0000313" key="8">
    <source>
        <dbReference type="EMBL" id="EWH09964.1"/>
    </source>
</evidence>
<dbReference type="InterPro" id="IPR023048">
    <property type="entry name" value="NADH:quinone_OxRdtase_FMN_depd"/>
</dbReference>
<reference evidence="8 9" key="1">
    <citation type="journal article" date="2014" name="Genome Announc.">
        <title>Draft Genome Sequence of the Agar-Degrading Bacterium Catenovulum sp. Strain DS-2, Isolated from Intestines of Haliotis diversicolor.</title>
        <authorList>
            <person name="Shan D."/>
            <person name="Li X."/>
            <person name="Gu Z."/>
            <person name="Wei G."/>
            <person name="Gao Z."/>
            <person name="Shao Z."/>
        </authorList>
    </citation>
    <scope>NUCLEOTIDE SEQUENCE [LARGE SCALE GENOMIC DNA]</scope>
    <source>
        <strain evidence="8 9">DS-2</strain>
    </source>
</reference>
<evidence type="ECO:0000256" key="2">
    <source>
        <dbReference type="ARBA" id="ARBA00022643"/>
    </source>
</evidence>
<comment type="catalytic activity">
    <reaction evidence="6">
        <text>2 a quinone + NADH + H(+) = 2 a 1,4-benzosemiquinone + NAD(+)</text>
        <dbReference type="Rhea" id="RHEA:65952"/>
        <dbReference type="ChEBI" id="CHEBI:15378"/>
        <dbReference type="ChEBI" id="CHEBI:57540"/>
        <dbReference type="ChEBI" id="CHEBI:57945"/>
        <dbReference type="ChEBI" id="CHEBI:132124"/>
        <dbReference type="ChEBI" id="CHEBI:134225"/>
    </reaction>
</comment>
<comment type="caution">
    <text evidence="6">Lacks conserved residue(s) required for the propagation of feature annotation.</text>
</comment>
<dbReference type="AlphaFoldDB" id="W7QAV0"/>
<dbReference type="HAMAP" id="MF_01216">
    <property type="entry name" value="Azoreductase_type1"/>
    <property type="match status" value="1"/>
</dbReference>
<keyword evidence="3 6" id="KW-0560">Oxidoreductase</keyword>
<evidence type="ECO:0000256" key="4">
    <source>
        <dbReference type="ARBA" id="ARBA00023027"/>
    </source>
</evidence>
<proteinExistence type="inferred from homology"/>
<sequence>MSKKILRVNSSLFGNNGSSTQIIDNLVKQLADKLGETNVVTRDFSKEPVPHLDGEWVSALMTPAAEKSAEQSAKTQVSDTYIAEVVEADYIVIAAPMYNFNVPSMLKAWFDHLARAGVTFKYTENGPVGLVDDKPVYVVTTRGGMHKGTDRDTEVQFIRTFLAFIGLTQVEFIYAEGLNMQAHKEQALENAKEQVSQLVEAV</sequence>
<dbReference type="RefSeq" id="WP_035014630.1">
    <property type="nucleotide sequence ID" value="NZ_ARZY01000017.1"/>
</dbReference>
<evidence type="ECO:0000259" key="7">
    <source>
        <dbReference type="Pfam" id="PF02525"/>
    </source>
</evidence>
<evidence type="ECO:0000256" key="5">
    <source>
        <dbReference type="ARBA" id="ARBA00048542"/>
    </source>
</evidence>
<dbReference type="PANTHER" id="PTHR43741:SF2">
    <property type="entry name" value="FMN-DEPENDENT NADH:QUINONE OXIDOREDUCTASE"/>
    <property type="match status" value="1"/>
</dbReference>
<accession>W7QAV0</accession>
<evidence type="ECO:0000256" key="1">
    <source>
        <dbReference type="ARBA" id="ARBA00022630"/>
    </source>
</evidence>
<comment type="cofactor">
    <cofactor evidence="6">
        <name>FMN</name>
        <dbReference type="ChEBI" id="CHEBI:58210"/>
    </cofactor>
    <text evidence="6">Binds 1 FMN per subunit.</text>
</comment>
<evidence type="ECO:0000313" key="9">
    <source>
        <dbReference type="Proteomes" id="UP000019276"/>
    </source>
</evidence>
<organism evidence="8 9">
    <name type="scientific">Catenovulum agarivorans DS-2</name>
    <dbReference type="NCBI Taxonomy" id="1328313"/>
    <lineage>
        <taxon>Bacteria</taxon>
        <taxon>Pseudomonadati</taxon>
        <taxon>Pseudomonadota</taxon>
        <taxon>Gammaproteobacteria</taxon>
        <taxon>Alteromonadales</taxon>
        <taxon>Alteromonadaceae</taxon>
        <taxon>Catenovulum</taxon>
    </lineage>
</organism>
<comment type="function">
    <text evidence="6">Quinone reductase that provides resistance to thiol-specific stress caused by electrophilic quinones.</text>
</comment>
<name>W7QAV0_9ALTE</name>
<comment type="similarity">
    <text evidence="6">Belongs to the azoreductase type 1 family.</text>
</comment>
<feature type="domain" description="Flavodoxin-like fold" evidence="7">
    <location>
        <begin position="3"/>
        <end position="197"/>
    </location>
</feature>
<dbReference type="GO" id="GO:0009055">
    <property type="term" value="F:electron transfer activity"/>
    <property type="evidence" value="ECO:0007669"/>
    <property type="project" value="UniProtKB-UniRule"/>
</dbReference>
<dbReference type="Gene3D" id="3.40.50.360">
    <property type="match status" value="1"/>
</dbReference>
<dbReference type="EC" id="1.6.5.-" evidence="6"/>
<dbReference type="Proteomes" id="UP000019276">
    <property type="component" value="Unassembled WGS sequence"/>
</dbReference>
<evidence type="ECO:0000256" key="6">
    <source>
        <dbReference type="HAMAP-Rule" id="MF_01216"/>
    </source>
</evidence>
<keyword evidence="4 6" id="KW-0520">NAD</keyword>
<dbReference type="PATRIC" id="fig|1328313.3.peg.2061"/>
<dbReference type="GO" id="GO:0016655">
    <property type="term" value="F:oxidoreductase activity, acting on NAD(P)H, quinone or similar compound as acceptor"/>
    <property type="evidence" value="ECO:0007669"/>
    <property type="project" value="InterPro"/>
</dbReference>
<dbReference type="PANTHER" id="PTHR43741">
    <property type="entry name" value="FMN-DEPENDENT NADH-AZOREDUCTASE 1"/>
    <property type="match status" value="1"/>
</dbReference>
<feature type="binding site" evidence="6">
    <location>
        <begin position="141"/>
        <end position="144"/>
    </location>
    <ligand>
        <name>FMN</name>
        <dbReference type="ChEBI" id="CHEBI:58210"/>
    </ligand>
</feature>
<gene>
    <name evidence="6" type="primary">azoR</name>
    <name evidence="8" type="ORF">DS2_10067</name>
</gene>
<evidence type="ECO:0000256" key="3">
    <source>
        <dbReference type="ARBA" id="ARBA00023002"/>
    </source>
</evidence>
<keyword evidence="9" id="KW-1185">Reference proteome</keyword>
<dbReference type="GO" id="GO:0016652">
    <property type="term" value="F:oxidoreductase activity, acting on NAD(P)H as acceptor"/>
    <property type="evidence" value="ECO:0007669"/>
    <property type="project" value="UniProtKB-UniRule"/>
</dbReference>
<dbReference type="OrthoDB" id="9787136at2"/>
<feature type="binding site" evidence="6">
    <location>
        <begin position="97"/>
        <end position="100"/>
    </location>
    <ligand>
        <name>FMN</name>
        <dbReference type="ChEBI" id="CHEBI:58210"/>
    </ligand>
</feature>
<comment type="function">
    <text evidence="6">Also exhibits azoreductase activity. Catalyzes the reductive cleavage of the azo bond in aromatic azo compounds to the corresponding amines.</text>
</comment>
<comment type="subunit">
    <text evidence="6">Homodimer.</text>
</comment>
<protein>
    <recommendedName>
        <fullName evidence="6">FMN dependent NADH:quinone oxidoreductase</fullName>
        <ecNumber evidence="6">1.6.5.-</ecNumber>
    </recommendedName>
    <alternativeName>
        <fullName evidence="6">Azo-dye reductase</fullName>
    </alternativeName>
    <alternativeName>
        <fullName evidence="6">FMN-dependent NADH-azo compound oxidoreductase</fullName>
    </alternativeName>
    <alternativeName>
        <fullName evidence="6">FMN-dependent NADH-azoreductase</fullName>
        <ecNumber evidence="6">1.7.1.17</ecNumber>
    </alternativeName>
</protein>
<dbReference type="InterPro" id="IPR050104">
    <property type="entry name" value="FMN-dep_NADH:Q_OxRdtase_AzoR1"/>
</dbReference>
<dbReference type="EMBL" id="ARZY01000017">
    <property type="protein sequence ID" value="EWH09964.1"/>
    <property type="molecule type" value="Genomic_DNA"/>
</dbReference>
<dbReference type="eggNOG" id="COG1182">
    <property type="taxonomic scope" value="Bacteria"/>
</dbReference>
<feature type="binding site" evidence="6">
    <location>
        <position position="11"/>
    </location>
    <ligand>
        <name>FMN</name>
        <dbReference type="ChEBI" id="CHEBI:58210"/>
    </ligand>
</feature>
<dbReference type="EC" id="1.7.1.17" evidence="6"/>
<keyword evidence="1 6" id="KW-0285">Flavoprotein</keyword>
<dbReference type="InterPro" id="IPR029039">
    <property type="entry name" value="Flavoprotein-like_sf"/>
</dbReference>